<proteinExistence type="predicted"/>
<reference evidence="1" key="1">
    <citation type="journal article" date="2014" name="Front. Microbiol.">
        <title>High frequency of phylogenetically diverse reductive dehalogenase-homologous genes in deep subseafloor sedimentary metagenomes.</title>
        <authorList>
            <person name="Kawai M."/>
            <person name="Futagami T."/>
            <person name="Toyoda A."/>
            <person name="Takaki Y."/>
            <person name="Nishi S."/>
            <person name="Hori S."/>
            <person name="Arai W."/>
            <person name="Tsubouchi T."/>
            <person name="Morono Y."/>
            <person name="Uchiyama I."/>
            <person name="Ito T."/>
            <person name="Fujiyama A."/>
            <person name="Inagaki F."/>
            <person name="Takami H."/>
        </authorList>
    </citation>
    <scope>NUCLEOTIDE SEQUENCE</scope>
    <source>
        <strain evidence="1">Expedition CK06-06</strain>
    </source>
</reference>
<dbReference type="AlphaFoldDB" id="X1PIU0"/>
<organism evidence="1">
    <name type="scientific">marine sediment metagenome</name>
    <dbReference type="NCBI Taxonomy" id="412755"/>
    <lineage>
        <taxon>unclassified sequences</taxon>
        <taxon>metagenomes</taxon>
        <taxon>ecological metagenomes</taxon>
    </lineage>
</organism>
<evidence type="ECO:0000313" key="1">
    <source>
        <dbReference type="EMBL" id="GAI55763.1"/>
    </source>
</evidence>
<sequence>DEDMIKRKSYNLHDSKTSLAEVKPKFVGLCSFPSAP</sequence>
<protein>
    <submittedName>
        <fullName evidence="1">Uncharacterized protein</fullName>
    </submittedName>
</protein>
<comment type="caution">
    <text evidence="1">The sequence shown here is derived from an EMBL/GenBank/DDBJ whole genome shotgun (WGS) entry which is preliminary data.</text>
</comment>
<dbReference type="EMBL" id="BARV01033969">
    <property type="protein sequence ID" value="GAI55763.1"/>
    <property type="molecule type" value="Genomic_DNA"/>
</dbReference>
<gene>
    <name evidence="1" type="ORF">S06H3_53287</name>
</gene>
<name>X1PIU0_9ZZZZ</name>
<feature type="non-terminal residue" evidence="1">
    <location>
        <position position="1"/>
    </location>
</feature>
<accession>X1PIU0</accession>